<evidence type="ECO:0000313" key="1">
    <source>
        <dbReference type="EMBL" id="KAK4286284.1"/>
    </source>
</evidence>
<name>A0AAE1NAE1_9FABA</name>
<evidence type="ECO:0000313" key="2">
    <source>
        <dbReference type="Proteomes" id="UP001293593"/>
    </source>
</evidence>
<dbReference type="EMBL" id="JAWXYG010000001">
    <property type="protein sequence ID" value="KAK4286284.1"/>
    <property type="molecule type" value="Genomic_DNA"/>
</dbReference>
<organism evidence="1 2">
    <name type="scientific">Acacia crassicarpa</name>
    <name type="common">northern wattle</name>
    <dbReference type="NCBI Taxonomy" id="499986"/>
    <lineage>
        <taxon>Eukaryota</taxon>
        <taxon>Viridiplantae</taxon>
        <taxon>Streptophyta</taxon>
        <taxon>Embryophyta</taxon>
        <taxon>Tracheophyta</taxon>
        <taxon>Spermatophyta</taxon>
        <taxon>Magnoliopsida</taxon>
        <taxon>eudicotyledons</taxon>
        <taxon>Gunneridae</taxon>
        <taxon>Pentapetalae</taxon>
        <taxon>rosids</taxon>
        <taxon>fabids</taxon>
        <taxon>Fabales</taxon>
        <taxon>Fabaceae</taxon>
        <taxon>Caesalpinioideae</taxon>
        <taxon>mimosoid clade</taxon>
        <taxon>Acacieae</taxon>
        <taxon>Acacia</taxon>
    </lineage>
</organism>
<gene>
    <name evidence="1" type="ORF">QN277_002863</name>
</gene>
<dbReference type="Proteomes" id="UP001293593">
    <property type="component" value="Unassembled WGS sequence"/>
</dbReference>
<comment type="caution">
    <text evidence="1">The sequence shown here is derived from an EMBL/GenBank/DDBJ whole genome shotgun (WGS) entry which is preliminary data.</text>
</comment>
<accession>A0AAE1NAE1</accession>
<keyword evidence="2" id="KW-1185">Reference proteome</keyword>
<dbReference type="PANTHER" id="PTHR33264:SF25">
    <property type="entry name" value="PROTEIN, PUTATIVE-RELATED"/>
    <property type="match status" value="1"/>
</dbReference>
<sequence>MNPQRSLPGKSHGPIMNNVPRRRCGAGEVAGGTAAECTAIFCCLPCTVMDMVVLVVYKVPAGLCRKAIHTYKGKPQPRTLKKEEEVLLNDRSGAKCGPNYLVGTTLEDHLAAEEGNLNDVSEFGKRDEQNGAPFNVTGFWRSHSQKLQSVTRGRTRTDWV</sequence>
<dbReference type="PANTHER" id="PTHR33264">
    <property type="entry name" value="EXPRESSED PROTEIN"/>
    <property type="match status" value="1"/>
</dbReference>
<proteinExistence type="predicted"/>
<dbReference type="AlphaFoldDB" id="A0AAE1NAE1"/>
<reference evidence="1" key="1">
    <citation type="submission" date="2023-10" db="EMBL/GenBank/DDBJ databases">
        <title>Chromosome-level genome of the transformable northern wattle, Acacia crassicarpa.</title>
        <authorList>
            <person name="Massaro I."/>
            <person name="Sinha N.R."/>
            <person name="Poethig S."/>
            <person name="Leichty A.R."/>
        </authorList>
    </citation>
    <scope>NUCLEOTIDE SEQUENCE</scope>
    <source>
        <strain evidence="1">Acra3RX</strain>
        <tissue evidence="1">Leaf</tissue>
    </source>
</reference>
<protein>
    <submittedName>
        <fullName evidence="1">Uncharacterized protein</fullName>
    </submittedName>
</protein>